<dbReference type="PANTHER" id="PTHR45856">
    <property type="entry name" value="ALPHA/BETA-HYDROLASES SUPERFAMILY PROTEIN"/>
    <property type="match status" value="1"/>
</dbReference>
<dbReference type="CDD" id="cd00519">
    <property type="entry name" value="Lipase_3"/>
    <property type="match status" value="1"/>
</dbReference>
<dbReference type="Pfam" id="PF01764">
    <property type="entry name" value="Lipase_3"/>
    <property type="match status" value="1"/>
</dbReference>
<keyword evidence="5" id="KW-0378">Hydrolase</keyword>
<dbReference type="GO" id="GO:0006629">
    <property type="term" value="P:lipid metabolic process"/>
    <property type="evidence" value="ECO:0007669"/>
    <property type="project" value="InterPro"/>
</dbReference>
<reference evidence="5 6" key="1">
    <citation type="journal article" date="2016" name="Nat. Commun.">
        <title>Ectomycorrhizal ecology is imprinted in the genome of the dominant symbiotic fungus Cenococcum geophilum.</title>
        <authorList>
            <consortium name="DOE Joint Genome Institute"/>
            <person name="Peter M."/>
            <person name="Kohler A."/>
            <person name="Ohm R.A."/>
            <person name="Kuo A."/>
            <person name="Krutzmann J."/>
            <person name="Morin E."/>
            <person name="Arend M."/>
            <person name="Barry K.W."/>
            <person name="Binder M."/>
            <person name="Choi C."/>
            <person name="Clum A."/>
            <person name="Copeland A."/>
            <person name="Grisel N."/>
            <person name="Haridas S."/>
            <person name="Kipfer T."/>
            <person name="LaButti K."/>
            <person name="Lindquist E."/>
            <person name="Lipzen A."/>
            <person name="Maire R."/>
            <person name="Meier B."/>
            <person name="Mihaltcheva S."/>
            <person name="Molinier V."/>
            <person name="Murat C."/>
            <person name="Poggeler S."/>
            <person name="Quandt C.A."/>
            <person name="Sperisen C."/>
            <person name="Tritt A."/>
            <person name="Tisserant E."/>
            <person name="Crous P.W."/>
            <person name="Henrissat B."/>
            <person name="Nehls U."/>
            <person name="Egli S."/>
            <person name="Spatafora J.W."/>
            <person name="Grigoriev I.V."/>
            <person name="Martin F.M."/>
        </authorList>
    </citation>
    <scope>NUCLEOTIDE SEQUENCE [LARGE SCALE GENOMIC DNA]</scope>
    <source>
        <strain evidence="5 6">CBS 459.81</strain>
    </source>
</reference>
<gene>
    <name evidence="5" type="ORF">K432DRAFT_446265</name>
</gene>
<comment type="catalytic activity">
    <reaction evidence="2">
        <text>a diacylglycerol + H2O = a monoacylglycerol + a fatty acid + H(+)</text>
        <dbReference type="Rhea" id="RHEA:32731"/>
        <dbReference type="ChEBI" id="CHEBI:15377"/>
        <dbReference type="ChEBI" id="CHEBI:15378"/>
        <dbReference type="ChEBI" id="CHEBI:17408"/>
        <dbReference type="ChEBI" id="CHEBI:18035"/>
        <dbReference type="ChEBI" id="CHEBI:28868"/>
    </reaction>
</comment>
<comment type="similarity">
    <text evidence="1">Belongs to the AB hydrolase superfamily. Lipase family. Class 3 subfamily.</text>
</comment>
<dbReference type="EMBL" id="KV745244">
    <property type="protein sequence ID" value="OCK76081.1"/>
    <property type="molecule type" value="Genomic_DNA"/>
</dbReference>
<keyword evidence="6" id="KW-1185">Reference proteome</keyword>
<feature type="domain" description="Fungal lipase-type" evidence="4">
    <location>
        <begin position="113"/>
        <end position="273"/>
    </location>
</feature>
<organism evidence="5 6">
    <name type="scientific">Lepidopterella palustris CBS 459.81</name>
    <dbReference type="NCBI Taxonomy" id="1314670"/>
    <lineage>
        <taxon>Eukaryota</taxon>
        <taxon>Fungi</taxon>
        <taxon>Dikarya</taxon>
        <taxon>Ascomycota</taxon>
        <taxon>Pezizomycotina</taxon>
        <taxon>Dothideomycetes</taxon>
        <taxon>Pleosporomycetidae</taxon>
        <taxon>Mytilinidiales</taxon>
        <taxon>Argynnaceae</taxon>
        <taxon>Lepidopterella</taxon>
    </lineage>
</organism>
<sequence>MRHQKGCLAAVFSYTHDERIAEIRQRAERYSNTALANGAYQAWDCTEEKAQLVSIAARCAKAVYPGESLPDIPRHSIRQTFRLEPSLDGLTKASALYVVERVSIDEGRLTTIVVSIRGSKSIVDWMVNANNPAADAKDFINMEALNMLTGQNDTSALLVHRGFLASARELAPKIRPHLESALRSNPGSIDVIFTGHSAGGAVASLLFTHFFSNAFMLYNFLDAAHIRLSVITFGAPPIFSRDIHPVFSNIPSGLIGRGVLWSIINEGDPIPRADDAYIRVLLRFVQKTDAASTPASLPAPTNRFLSFTQRGSSKPRQQLPPLSLHALGTLIVLRDANADAADLDAEEDLRAEVLRRQELETLLFANFFAHKMDSYLEGVDLVARGEVNGKSGWLQSGLNRVERVQLEQWL</sequence>
<evidence type="ECO:0000313" key="5">
    <source>
        <dbReference type="EMBL" id="OCK76081.1"/>
    </source>
</evidence>
<proteinExistence type="inferred from homology"/>
<evidence type="ECO:0000256" key="2">
    <source>
        <dbReference type="ARBA" id="ARBA00047591"/>
    </source>
</evidence>
<dbReference type="PANTHER" id="PTHR45856:SF11">
    <property type="entry name" value="FUNGAL LIPASE-LIKE DOMAIN-CONTAINING PROTEIN"/>
    <property type="match status" value="1"/>
</dbReference>
<evidence type="ECO:0000313" key="6">
    <source>
        <dbReference type="Proteomes" id="UP000250266"/>
    </source>
</evidence>
<evidence type="ECO:0000256" key="3">
    <source>
        <dbReference type="ARBA" id="ARBA00048461"/>
    </source>
</evidence>
<dbReference type="GO" id="GO:0016787">
    <property type="term" value="F:hydrolase activity"/>
    <property type="evidence" value="ECO:0007669"/>
    <property type="project" value="UniProtKB-KW"/>
</dbReference>
<name>A0A8E2E2B3_9PEZI</name>
<dbReference type="Gene3D" id="3.40.50.1820">
    <property type="entry name" value="alpha/beta hydrolase"/>
    <property type="match status" value="1"/>
</dbReference>
<accession>A0A8E2E2B3</accession>
<protein>
    <submittedName>
        <fullName evidence="5">Alpha/beta-hydrolase</fullName>
    </submittedName>
</protein>
<dbReference type="AlphaFoldDB" id="A0A8E2E2B3"/>
<dbReference type="InterPro" id="IPR002921">
    <property type="entry name" value="Fungal_lipase-type"/>
</dbReference>
<dbReference type="SUPFAM" id="SSF53474">
    <property type="entry name" value="alpha/beta-Hydrolases"/>
    <property type="match status" value="1"/>
</dbReference>
<dbReference type="InterPro" id="IPR051218">
    <property type="entry name" value="Sec_MonoDiacylglyc_Lipase"/>
</dbReference>
<comment type="catalytic activity">
    <reaction evidence="3">
        <text>a monoacylglycerol + H2O = glycerol + a fatty acid + H(+)</text>
        <dbReference type="Rhea" id="RHEA:15245"/>
        <dbReference type="ChEBI" id="CHEBI:15377"/>
        <dbReference type="ChEBI" id="CHEBI:15378"/>
        <dbReference type="ChEBI" id="CHEBI:17408"/>
        <dbReference type="ChEBI" id="CHEBI:17754"/>
        <dbReference type="ChEBI" id="CHEBI:28868"/>
    </reaction>
</comment>
<dbReference type="InterPro" id="IPR029058">
    <property type="entry name" value="AB_hydrolase_fold"/>
</dbReference>
<evidence type="ECO:0000256" key="1">
    <source>
        <dbReference type="ARBA" id="ARBA00043996"/>
    </source>
</evidence>
<dbReference type="Proteomes" id="UP000250266">
    <property type="component" value="Unassembled WGS sequence"/>
</dbReference>
<evidence type="ECO:0000259" key="4">
    <source>
        <dbReference type="Pfam" id="PF01764"/>
    </source>
</evidence>
<dbReference type="OrthoDB" id="426718at2759"/>